<dbReference type="PANTHER" id="PTHR23151">
    <property type="entry name" value="DIHYDROLIPOAMIDE ACETYL/SUCCINYL-TRANSFERASE-RELATED"/>
    <property type="match status" value="1"/>
</dbReference>
<dbReference type="AlphaFoldDB" id="A0A016SU60"/>
<dbReference type="SUPFAM" id="SSF52777">
    <property type="entry name" value="CoA-dependent acyltransferases"/>
    <property type="match status" value="1"/>
</dbReference>
<dbReference type="Gene3D" id="3.30.559.10">
    <property type="entry name" value="Chloramphenicol acetyltransferase-like domain"/>
    <property type="match status" value="1"/>
</dbReference>
<dbReference type="InterPro" id="IPR001078">
    <property type="entry name" value="2-oxoacid_DH_actylTfrase"/>
</dbReference>
<keyword evidence="4" id="KW-1185">Reference proteome</keyword>
<dbReference type="EMBL" id="JARK01001513">
    <property type="protein sequence ID" value="EYB93922.1"/>
    <property type="molecule type" value="Genomic_DNA"/>
</dbReference>
<dbReference type="InterPro" id="IPR045257">
    <property type="entry name" value="E2/Pdx1"/>
</dbReference>
<dbReference type="PANTHER" id="PTHR23151:SF90">
    <property type="entry name" value="DIHYDROLIPOYLLYSINE-RESIDUE ACETYLTRANSFERASE COMPONENT OF PYRUVATE DEHYDROGENASE COMPLEX, MITOCHONDRIAL-RELATED"/>
    <property type="match status" value="1"/>
</dbReference>
<feature type="domain" description="Peripheral subunit-binding (PSBD)" evidence="2">
    <location>
        <begin position="43"/>
        <end position="80"/>
    </location>
</feature>
<evidence type="ECO:0000313" key="3">
    <source>
        <dbReference type="EMBL" id="EYB93922.1"/>
    </source>
</evidence>
<evidence type="ECO:0000259" key="2">
    <source>
        <dbReference type="PROSITE" id="PS51826"/>
    </source>
</evidence>
<protein>
    <recommendedName>
        <fullName evidence="2">Peripheral subunit-binding (PSBD) domain-containing protein</fullName>
    </recommendedName>
</protein>
<dbReference type="GO" id="GO:0006086">
    <property type="term" value="P:pyruvate decarboxylation to acetyl-CoA"/>
    <property type="evidence" value="ECO:0007669"/>
    <property type="project" value="InterPro"/>
</dbReference>
<dbReference type="InterPro" id="IPR023213">
    <property type="entry name" value="CAT-like_dom_sf"/>
</dbReference>
<accession>A0A016SU60</accession>
<sequence>MLNYGVTWVITGEVPSLKPMLSCRCIASSARQLTTASHSSSGLCGPAVRLLMLHYGINEKDVKATGPKNNILKSDVFGVIKAGGLKPVVVTVAPPPEPAALAVQKSAAAPAAAAAPIGSVRHVEPFVDIPLSNVRATIAKRLTQSKQLIPHEYQSAVVRADAVLAIQAELRSKDIAVSLNDFIIKAAALALRAVPEVNVQYSAESQQVNYLPMVDVSVAVATPSGLITPIITSADILGVQDISARVKELAKRARENKLQPNEFQGGTFTISNLGMFGSVEQFTAIINPPQAAILAVGGTRTELDENFKPLNKFTVTLCFDARAITETSARRFLDHFSASLSDPDFMVAEPIDPALNFDFARLL</sequence>
<proteinExistence type="inferred from homology"/>
<dbReference type="GO" id="GO:0045254">
    <property type="term" value="C:pyruvate dehydrogenase complex"/>
    <property type="evidence" value="ECO:0007669"/>
    <property type="project" value="InterPro"/>
</dbReference>
<dbReference type="Proteomes" id="UP000024635">
    <property type="component" value="Unassembled WGS sequence"/>
</dbReference>
<dbReference type="InterPro" id="IPR004167">
    <property type="entry name" value="PSBD"/>
</dbReference>
<dbReference type="SUPFAM" id="SSF47005">
    <property type="entry name" value="Peripheral subunit-binding domain of 2-oxo acid dehydrogenase complex"/>
    <property type="match status" value="1"/>
</dbReference>
<dbReference type="InterPro" id="IPR036625">
    <property type="entry name" value="E3-bd_dom_sf"/>
</dbReference>
<dbReference type="Pfam" id="PF02817">
    <property type="entry name" value="E3_binding"/>
    <property type="match status" value="1"/>
</dbReference>
<dbReference type="Pfam" id="PF00198">
    <property type="entry name" value="2-oxoacid_dh"/>
    <property type="match status" value="1"/>
</dbReference>
<dbReference type="PROSITE" id="PS51826">
    <property type="entry name" value="PSBD"/>
    <property type="match status" value="1"/>
</dbReference>
<dbReference type="STRING" id="53326.A0A016SU60"/>
<comment type="caution">
    <text evidence="3">The sequence shown here is derived from an EMBL/GenBank/DDBJ whole genome shotgun (WGS) entry which is preliminary data.</text>
</comment>
<evidence type="ECO:0000256" key="1">
    <source>
        <dbReference type="ARBA" id="ARBA00007317"/>
    </source>
</evidence>
<dbReference type="GO" id="GO:0004742">
    <property type="term" value="F:dihydrolipoyllysine-residue acetyltransferase activity"/>
    <property type="evidence" value="ECO:0007669"/>
    <property type="project" value="TreeGrafter"/>
</dbReference>
<gene>
    <name evidence="3" type="primary">Acey_s0177.g583</name>
    <name evidence="3" type="synonym">Acey-C30H6.7</name>
    <name evidence="3" type="ORF">Y032_0177g583</name>
</gene>
<evidence type="ECO:0000313" key="4">
    <source>
        <dbReference type="Proteomes" id="UP000024635"/>
    </source>
</evidence>
<organism evidence="3 4">
    <name type="scientific">Ancylostoma ceylanicum</name>
    <dbReference type="NCBI Taxonomy" id="53326"/>
    <lineage>
        <taxon>Eukaryota</taxon>
        <taxon>Metazoa</taxon>
        <taxon>Ecdysozoa</taxon>
        <taxon>Nematoda</taxon>
        <taxon>Chromadorea</taxon>
        <taxon>Rhabditida</taxon>
        <taxon>Rhabditina</taxon>
        <taxon>Rhabditomorpha</taxon>
        <taxon>Strongyloidea</taxon>
        <taxon>Ancylostomatidae</taxon>
        <taxon>Ancylostomatinae</taxon>
        <taxon>Ancylostoma</taxon>
    </lineage>
</organism>
<name>A0A016SU60_9BILA</name>
<reference evidence="4" key="1">
    <citation type="journal article" date="2015" name="Nat. Genet.">
        <title>The genome and transcriptome of the zoonotic hookworm Ancylostoma ceylanicum identify infection-specific gene families.</title>
        <authorList>
            <person name="Schwarz E.M."/>
            <person name="Hu Y."/>
            <person name="Antoshechkin I."/>
            <person name="Miller M.M."/>
            <person name="Sternberg P.W."/>
            <person name="Aroian R.V."/>
        </authorList>
    </citation>
    <scope>NUCLEOTIDE SEQUENCE</scope>
    <source>
        <strain evidence="4">HY135</strain>
    </source>
</reference>
<dbReference type="OrthoDB" id="537444at2759"/>
<comment type="similarity">
    <text evidence="1">Belongs to the 2-oxoacid dehydrogenase family.</text>
</comment>